<evidence type="ECO:0000313" key="3">
    <source>
        <dbReference type="Proteomes" id="UP001219518"/>
    </source>
</evidence>
<name>A0AAE1LN27_9NEOP</name>
<organism evidence="2 3">
    <name type="scientific">Frankliniella fusca</name>
    <dbReference type="NCBI Taxonomy" id="407009"/>
    <lineage>
        <taxon>Eukaryota</taxon>
        <taxon>Metazoa</taxon>
        <taxon>Ecdysozoa</taxon>
        <taxon>Arthropoda</taxon>
        <taxon>Hexapoda</taxon>
        <taxon>Insecta</taxon>
        <taxon>Pterygota</taxon>
        <taxon>Neoptera</taxon>
        <taxon>Paraneoptera</taxon>
        <taxon>Thysanoptera</taxon>
        <taxon>Terebrantia</taxon>
        <taxon>Thripoidea</taxon>
        <taxon>Thripidae</taxon>
        <taxon>Frankliniella</taxon>
    </lineage>
</organism>
<protein>
    <submittedName>
        <fullName evidence="2">Serine/threonine-protein kinase D1044.8</fullName>
    </submittedName>
</protein>
<dbReference type="PANTHER" id="PTHR33198:SF20">
    <property type="entry name" value="RETROTRANSPOSON GAG DOMAIN-CONTAINING PROTEIN"/>
    <property type="match status" value="1"/>
</dbReference>
<feature type="compositionally biased region" description="Low complexity" evidence="1">
    <location>
        <begin position="171"/>
        <end position="198"/>
    </location>
</feature>
<reference evidence="2" key="1">
    <citation type="submission" date="2021-07" db="EMBL/GenBank/DDBJ databases">
        <authorList>
            <person name="Catto M.A."/>
            <person name="Jacobson A."/>
            <person name="Kennedy G."/>
            <person name="Labadie P."/>
            <person name="Hunt B.G."/>
            <person name="Srinivasan R."/>
        </authorList>
    </citation>
    <scope>NUCLEOTIDE SEQUENCE</scope>
    <source>
        <strain evidence="2">PL_HMW_Pooled</strain>
        <tissue evidence="2">Head</tissue>
    </source>
</reference>
<feature type="compositionally biased region" description="Basic and acidic residues" evidence="1">
    <location>
        <begin position="474"/>
        <end position="484"/>
    </location>
</feature>
<feature type="region of interest" description="Disordered" evidence="1">
    <location>
        <begin position="427"/>
        <end position="484"/>
    </location>
</feature>
<dbReference type="Proteomes" id="UP001219518">
    <property type="component" value="Unassembled WGS sequence"/>
</dbReference>
<dbReference type="GO" id="GO:0016301">
    <property type="term" value="F:kinase activity"/>
    <property type="evidence" value="ECO:0007669"/>
    <property type="project" value="UniProtKB-KW"/>
</dbReference>
<evidence type="ECO:0000313" key="2">
    <source>
        <dbReference type="EMBL" id="KAK3924067.1"/>
    </source>
</evidence>
<evidence type="ECO:0000256" key="1">
    <source>
        <dbReference type="SAM" id="MobiDB-lite"/>
    </source>
</evidence>
<keyword evidence="2" id="KW-0808">Transferase</keyword>
<comment type="caution">
    <text evidence="2">The sequence shown here is derived from an EMBL/GenBank/DDBJ whole genome shotgun (WGS) entry which is preliminary data.</text>
</comment>
<gene>
    <name evidence="2" type="ORF">KUF71_002397</name>
</gene>
<keyword evidence="2" id="KW-0418">Kinase</keyword>
<keyword evidence="3" id="KW-1185">Reference proteome</keyword>
<sequence>MRATHQMECTDEEKIATLFNVAGREAVGLTAEEQKDYTKVLSALKKYCESLHEYNETYERFIFSRRAQQEGETFENFYQAIQELVVSCNYPDQSKQLRDRIVQGIRDKALQESLLRIKNLTEDVAAQQARTTEISRTQVMNMAKCGIGAESSNTIVVDSMKNRRSRKGKNNQRSNNVSNPNPNSNPNSNPNPKKNNPPTSGEPPKGKFRCIKCDTFHGKRLCPAFGQTCGKCNKPYHLTKCCLMEIKQVAELRTHEHDVDVVVLHSLQCLDTKNEWRELIKIGNRHVVMKLDPGAHCNTQPSATPEYSYNGSQKEVLRRGGVLELQGVGQKVWVQASGNADLLGLTALQIHQNFQLCSDHFEPQMFWDKFCTKLRPKFAVLTIFSRPPLLDEQMLQYGVKGVHFFGDVQVSMEGVSMEVDELAVHSLPPPPLAVHEEPLGPGNESPEEIDDVETPLKQSQLDVPLPSTPRRPLKSLERDGSRRM</sequence>
<dbReference type="EMBL" id="JAHWGI010001161">
    <property type="protein sequence ID" value="KAK3924067.1"/>
    <property type="molecule type" value="Genomic_DNA"/>
</dbReference>
<proteinExistence type="predicted"/>
<dbReference type="AlphaFoldDB" id="A0AAE1LN27"/>
<feature type="region of interest" description="Disordered" evidence="1">
    <location>
        <begin position="156"/>
        <end position="204"/>
    </location>
</feature>
<dbReference type="PANTHER" id="PTHR33198">
    <property type="entry name" value="ANK_REP_REGION DOMAIN-CONTAINING PROTEIN-RELATED"/>
    <property type="match status" value="1"/>
</dbReference>
<reference evidence="2" key="2">
    <citation type="journal article" date="2023" name="BMC Genomics">
        <title>Pest status, molecular evolution, and epigenetic factors derived from the genome assembly of Frankliniella fusca, a thysanopteran phytovirus vector.</title>
        <authorList>
            <person name="Catto M.A."/>
            <person name="Labadie P.E."/>
            <person name="Jacobson A.L."/>
            <person name="Kennedy G.G."/>
            <person name="Srinivasan R."/>
            <person name="Hunt B.G."/>
        </authorList>
    </citation>
    <scope>NUCLEOTIDE SEQUENCE</scope>
    <source>
        <strain evidence="2">PL_HMW_Pooled</strain>
    </source>
</reference>
<accession>A0AAE1LN27</accession>